<evidence type="ECO:0000313" key="6">
    <source>
        <dbReference type="EMBL" id="ASZ09023.1"/>
    </source>
</evidence>
<dbReference type="Pfam" id="PF11967">
    <property type="entry name" value="RecO_N"/>
    <property type="match status" value="1"/>
</dbReference>
<dbReference type="InterPro" id="IPR003717">
    <property type="entry name" value="RecO"/>
</dbReference>
<dbReference type="EMBL" id="CP023173">
    <property type="protein sequence ID" value="ASZ09023.1"/>
    <property type="molecule type" value="Genomic_DNA"/>
</dbReference>
<evidence type="ECO:0000259" key="5">
    <source>
        <dbReference type="Pfam" id="PF11967"/>
    </source>
</evidence>
<protein>
    <recommendedName>
        <fullName evidence="4">DNA repair protein RecO</fullName>
    </recommendedName>
    <alternativeName>
        <fullName evidence="4">Recombination protein O</fullName>
    </alternativeName>
</protein>
<dbReference type="Gene3D" id="2.40.50.140">
    <property type="entry name" value="Nucleic acid-binding proteins"/>
    <property type="match status" value="1"/>
</dbReference>
<organism evidence="6 7">
    <name type="scientific">Mesoplasma chauliocola</name>
    <dbReference type="NCBI Taxonomy" id="216427"/>
    <lineage>
        <taxon>Bacteria</taxon>
        <taxon>Bacillati</taxon>
        <taxon>Mycoplasmatota</taxon>
        <taxon>Mollicutes</taxon>
        <taxon>Entomoplasmatales</taxon>
        <taxon>Entomoplasmataceae</taxon>
        <taxon>Mesoplasma</taxon>
    </lineage>
</organism>
<dbReference type="InterPro" id="IPR037278">
    <property type="entry name" value="ARFGAP/RecO"/>
</dbReference>
<comment type="similarity">
    <text evidence="4">Belongs to the RecO family.</text>
</comment>
<evidence type="ECO:0000256" key="3">
    <source>
        <dbReference type="ARBA" id="ARBA00023204"/>
    </source>
</evidence>
<dbReference type="HAMAP" id="MF_00201">
    <property type="entry name" value="RecO"/>
    <property type="match status" value="1"/>
</dbReference>
<reference evidence="6 7" key="1">
    <citation type="submission" date="2017-08" db="EMBL/GenBank/DDBJ databases">
        <title>Complete Genome Sequence of Mesoplasma chauliocola.</title>
        <authorList>
            <person name="Knight T.F.Jr."/>
            <person name="Citino T."/>
        </authorList>
    </citation>
    <scope>NUCLEOTIDE SEQUENCE [LARGE SCALE GENOMIC DNA]</scope>
    <source>
        <strain evidence="6 7">CHPA-2</strain>
    </source>
</reference>
<dbReference type="SUPFAM" id="SSF57863">
    <property type="entry name" value="ArfGap/RecO-like zinc finger"/>
    <property type="match status" value="1"/>
</dbReference>
<dbReference type="GO" id="GO:0006310">
    <property type="term" value="P:DNA recombination"/>
    <property type="evidence" value="ECO:0007669"/>
    <property type="project" value="UniProtKB-UniRule"/>
</dbReference>
<evidence type="ECO:0000256" key="2">
    <source>
        <dbReference type="ARBA" id="ARBA00023172"/>
    </source>
</evidence>
<sequence length="269" mass="31702">MSEVKIKAFVLDSLNYEENDKILTVYSDKYGKLSFISLGANKPSSKNNFSLNLFSESEFEIFKSRNSKAISKLKTGTLINQNFNIAKSYNNYLFASIISSLILQENLFYNKDSKLFSMLKEAIDNINNERNPFSNMVWFLFYCLRYFGAEWELKSCYRCNKTSKIYRKFDLNDYGLVCPNCFTEKEEEQDNEFIKYLQRIDSNTFFTIQKFNINVSYEIIISKLILDYYIEELGVFSVSIKEILKKEVYNDATFLEYTNNVLTKHSNRD</sequence>
<keyword evidence="3 4" id="KW-0234">DNA repair</keyword>
<evidence type="ECO:0000313" key="7">
    <source>
        <dbReference type="Proteomes" id="UP000232229"/>
    </source>
</evidence>
<feature type="domain" description="DNA replication/recombination mediator RecO N-terminal" evidence="5">
    <location>
        <begin position="1"/>
        <end position="80"/>
    </location>
</feature>
<evidence type="ECO:0000256" key="1">
    <source>
        <dbReference type="ARBA" id="ARBA00022763"/>
    </source>
</evidence>
<dbReference type="Pfam" id="PF02565">
    <property type="entry name" value="RecO_C"/>
    <property type="match status" value="1"/>
</dbReference>
<evidence type="ECO:0000256" key="4">
    <source>
        <dbReference type="HAMAP-Rule" id="MF_00201"/>
    </source>
</evidence>
<dbReference type="InterPro" id="IPR022572">
    <property type="entry name" value="DNA_rep/recomb_RecO_N"/>
</dbReference>
<dbReference type="AlphaFoldDB" id="A0A249SN41"/>
<dbReference type="PANTHER" id="PTHR33991:SF1">
    <property type="entry name" value="DNA REPAIR PROTEIN RECO"/>
    <property type="match status" value="1"/>
</dbReference>
<dbReference type="STRING" id="1336232.GCA_000518825_00198"/>
<gene>
    <name evidence="4 6" type="primary">recO</name>
    <name evidence="6" type="ORF">CK556_01460</name>
</gene>
<dbReference type="NCBIfam" id="TIGR00613">
    <property type="entry name" value="reco"/>
    <property type="match status" value="1"/>
</dbReference>
<comment type="function">
    <text evidence="4">Involved in DNA repair and RecF pathway recombination.</text>
</comment>
<accession>A0A249SN41</accession>
<dbReference type="PANTHER" id="PTHR33991">
    <property type="entry name" value="DNA REPAIR PROTEIN RECO"/>
    <property type="match status" value="1"/>
</dbReference>
<dbReference type="SUPFAM" id="SSF50249">
    <property type="entry name" value="Nucleic acid-binding proteins"/>
    <property type="match status" value="1"/>
</dbReference>
<keyword evidence="2 4" id="KW-0233">DNA recombination</keyword>
<dbReference type="KEGG" id="mchc:CK556_01460"/>
<dbReference type="GO" id="GO:0006302">
    <property type="term" value="P:double-strand break repair"/>
    <property type="evidence" value="ECO:0007669"/>
    <property type="project" value="TreeGrafter"/>
</dbReference>
<keyword evidence="7" id="KW-1185">Reference proteome</keyword>
<dbReference type="GO" id="GO:0043590">
    <property type="term" value="C:bacterial nucleoid"/>
    <property type="evidence" value="ECO:0007669"/>
    <property type="project" value="TreeGrafter"/>
</dbReference>
<dbReference type="InterPro" id="IPR012340">
    <property type="entry name" value="NA-bd_OB-fold"/>
</dbReference>
<dbReference type="RefSeq" id="WP_027875307.1">
    <property type="nucleotide sequence ID" value="NZ_CP023173.1"/>
</dbReference>
<dbReference type="Proteomes" id="UP000232229">
    <property type="component" value="Chromosome"/>
</dbReference>
<name>A0A249SN41_9MOLU</name>
<keyword evidence="1 4" id="KW-0227">DNA damage</keyword>
<proteinExistence type="inferred from homology"/>